<feature type="region of interest" description="Disordered" evidence="1">
    <location>
        <begin position="89"/>
        <end position="111"/>
    </location>
</feature>
<dbReference type="EMBL" id="LJZR01000006">
    <property type="protein sequence ID" value="KPQ36453.1"/>
    <property type="molecule type" value="Genomic_DNA"/>
</dbReference>
<evidence type="ECO:0000313" key="4">
    <source>
        <dbReference type="Proteomes" id="UP000050465"/>
    </source>
</evidence>
<accession>A0A0P8C4D1</accession>
<keyword evidence="2" id="KW-0732">Signal</keyword>
<proteinExistence type="predicted"/>
<comment type="caution">
    <text evidence="3">The sequence shown here is derived from an EMBL/GenBank/DDBJ whole genome shotgun (WGS) entry which is preliminary data.</text>
</comment>
<dbReference type="STRING" id="1666911.HLUCCA11_06210"/>
<gene>
    <name evidence="3" type="ORF">HLUCCA11_06210</name>
</gene>
<name>A0A0P8C4D1_9CYAN</name>
<evidence type="ECO:0000256" key="1">
    <source>
        <dbReference type="SAM" id="MobiDB-lite"/>
    </source>
</evidence>
<evidence type="ECO:0000313" key="3">
    <source>
        <dbReference type="EMBL" id="KPQ36453.1"/>
    </source>
</evidence>
<evidence type="ECO:0000256" key="2">
    <source>
        <dbReference type="SAM" id="SignalP"/>
    </source>
</evidence>
<feature type="chain" id="PRO_5006148695" evidence="2">
    <location>
        <begin position="23"/>
        <end position="125"/>
    </location>
</feature>
<protein>
    <submittedName>
        <fullName evidence="3">Uncharacterized protein</fullName>
    </submittedName>
</protein>
<sequence length="125" mass="13067">MLTSHHYLLGSLFAVFCTTSTAPCVYAPSTPSTSTAISSTAISSTAMNLAMFNSGIQSGLPQTPDQSAASVMHFATQQSDAFDVAYRGSGRVEGEPTDQTSEHKQAQVAHRGSGRVLPVTLSISL</sequence>
<feature type="signal peptide" evidence="2">
    <location>
        <begin position="1"/>
        <end position="22"/>
    </location>
</feature>
<dbReference type="Proteomes" id="UP000050465">
    <property type="component" value="Unassembled WGS sequence"/>
</dbReference>
<reference evidence="3 4" key="1">
    <citation type="submission" date="2015-09" db="EMBL/GenBank/DDBJ databases">
        <title>Identification and resolution of microdiversity through metagenomic sequencing of parallel consortia.</title>
        <authorList>
            <person name="Nelson W.C."/>
            <person name="Romine M.F."/>
            <person name="Lindemann S.R."/>
        </authorList>
    </citation>
    <scope>NUCLEOTIDE SEQUENCE [LARGE SCALE GENOMIC DNA]</scope>
    <source>
        <strain evidence="3">Ana</strain>
    </source>
</reference>
<organism evidence="3 4">
    <name type="scientific">Phormidesmis priestleyi Ana</name>
    <dbReference type="NCBI Taxonomy" id="1666911"/>
    <lineage>
        <taxon>Bacteria</taxon>
        <taxon>Bacillati</taxon>
        <taxon>Cyanobacteriota</taxon>
        <taxon>Cyanophyceae</taxon>
        <taxon>Leptolyngbyales</taxon>
        <taxon>Leptolyngbyaceae</taxon>
        <taxon>Phormidesmis</taxon>
    </lineage>
</organism>
<feature type="compositionally biased region" description="Basic and acidic residues" evidence="1">
    <location>
        <begin position="90"/>
        <end position="105"/>
    </location>
</feature>
<dbReference type="AlphaFoldDB" id="A0A0P8C4D1"/>